<reference evidence="8" key="1">
    <citation type="submission" date="2015-11" db="EMBL/GenBank/DDBJ databases">
        <title>De novo transcriptome assembly of four potential Pierce s Disease insect vectors from Arizona vineyards.</title>
        <authorList>
            <person name="Tassone E.E."/>
        </authorList>
    </citation>
    <scope>NUCLEOTIDE SEQUENCE</scope>
</reference>
<gene>
    <name evidence="8" type="ORF">g.13716</name>
</gene>
<evidence type="ECO:0000256" key="3">
    <source>
        <dbReference type="ARBA" id="ARBA00022729"/>
    </source>
</evidence>
<sequence length="239" mass="27550">EQPSEFSEQSSEFSEQPTDPSEQSSEFSEQPTDPSEQSSEFSEQPSELSEQSSEFSEQPTDPSEQSSEFSAQPTELSEHQLLVTCNDKNASPSMLKKLQKEEKKYSLGIFFKTNWFGAVQYCRYHGMRLATVTCEEDQLALKNITESLDFELGPTWISGTDLAEEGKFFWMSSGTPLTYNGWFADEPNGELEENCIVVQRRDELFGWNDVKCSEDFYFVCEFFPHNYITPEHMEDRHYT</sequence>
<name>A0A1B6M9Y5_9HEMI</name>
<feature type="non-terminal residue" evidence="8">
    <location>
        <position position="1"/>
    </location>
</feature>
<protein>
    <recommendedName>
        <fullName evidence="7">C-type lectin domain-containing protein</fullName>
    </recommendedName>
</protein>
<keyword evidence="2" id="KW-0964">Secreted</keyword>
<dbReference type="InterPro" id="IPR016186">
    <property type="entry name" value="C-type_lectin-like/link_sf"/>
</dbReference>
<feature type="domain" description="C-type lectin" evidence="7">
    <location>
        <begin position="100"/>
        <end position="221"/>
    </location>
</feature>
<keyword evidence="5" id="KW-1015">Disulfide bond</keyword>
<evidence type="ECO:0000256" key="6">
    <source>
        <dbReference type="SAM" id="MobiDB-lite"/>
    </source>
</evidence>
<dbReference type="AlphaFoldDB" id="A0A1B6M9Y5"/>
<evidence type="ECO:0000256" key="5">
    <source>
        <dbReference type="ARBA" id="ARBA00023157"/>
    </source>
</evidence>
<evidence type="ECO:0000313" key="8">
    <source>
        <dbReference type="EMBL" id="JAT32740.1"/>
    </source>
</evidence>
<dbReference type="PROSITE" id="PS00615">
    <property type="entry name" value="C_TYPE_LECTIN_1"/>
    <property type="match status" value="1"/>
</dbReference>
<feature type="compositionally biased region" description="Polar residues" evidence="6">
    <location>
        <begin position="60"/>
        <end position="75"/>
    </location>
</feature>
<dbReference type="GO" id="GO:0030246">
    <property type="term" value="F:carbohydrate binding"/>
    <property type="evidence" value="ECO:0007669"/>
    <property type="project" value="UniProtKB-KW"/>
</dbReference>
<evidence type="ECO:0000259" key="7">
    <source>
        <dbReference type="PROSITE" id="PS50041"/>
    </source>
</evidence>
<evidence type="ECO:0000256" key="1">
    <source>
        <dbReference type="ARBA" id="ARBA00004613"/>
    </source>
</evidence>
<dbReference type="GO" id="GO:0005615">
    <property type="term" value="C:extracellular space"/>
    <property type="evidence" value="ECO:0007669"/>
    <property type="project" value="TreeGrafter"/>
</dbReference>
<dbReference type="PANTHER" id="PTHR22799:SF1">
    <property type="entry name" value="C-TYPE LECTIN DOMAIN FAMILY 11 MEMBER A"/>
    <property type="match status" value="1"/>
</dbReference>
<evidence type="ECO:0000256" key="2">
    <source>
        <dbReference type="ARBA" id="ARBA00022525"/>
    </source>
</evidence>
<evidence type="ECO:0000256" key="4">
    <source>
        <dbReference type="ARBA" id="ARBA00022734"/>
    </source>
</evidence>
<proteinExistence type="predicted"/>
<dbReference type="InterPro" id="IPR016187">
    <property type="entry name" value="CTDL_fold"/>
</dbReference>
<comment type="subcellular location">
    <subcellularLocation>
        <location evidence="1">Secreted</location>
    </subcellularLocation>
</comment>
<dbReference type="CDD" id="cd00037">
    <property type="entry name" value="CLECT"/>
    <property type="match status" value="1"/>
</dbReference>
<dbReference type="Pfam" id="PF00059">
    <property type="entry name" value="Lectin_C"/>
    <property type="match status" value="1"/>
</dbReference>
<dbReference type="InterPro" id="IPR001304">
    <property type="entry name" value="C-type_lectin-like"/>
</dbReference>
<dbReference type="InterPro" id="IPR018378">
    <property type="entry name" value="C-type_lectin_CS"/>
</dbReference>
<dbReference type="EMBL" id="GEBQ01007237">
    <property type="protein sequence ID" value="JAT32740.1"/>
    <property type="molecule type" value="Transcribed_RNA"/>
</dbReference>
<dbReference type="SUPFAM" id="SSF56436">
    <property type="entry name" value="C-type lectin-like"/>
    <property type="match status" value="1"/>
</dbReference>
<accession>A0A1B6M9Y5</accession>
<dbReference type="PANTHER" id="PTHR22799">
    <property type="entry name" value="TETRANECTIN-RELATED"/>
    <property type="match status" value="1"/>
</dbReference>
<keyword evidence="4" id="KW-0430">Lectin</keyword>
<dbReference type="InterPro" id="IPR051663">
    <property type="entry name" value="CLec_Tetranectin-domain"/>
</dbReference>
<feature type="region of interest" description="Disordered" evidence="6">
    <location>
        <begin position="1"/>
        <end position="76"/>
    </location>
</feature>
<dbReference type="Gene3D" id="3.10.100.10">
    <property type="entry name" value="Mannose-Binding Protein A, subunit A"/>
    <property type="match status" value="1"/>
</dbReference>
<feature type="compositionally biased region" description="Low complexity" evidence="6">
    <location>
        <begin position="1"/>
        <end position="59"/>
    </location>
</feature>
<keyword evidence="3" id="KW-0732">Signal</keyword>
<dbReference type="PROSITE" id="PS50041">
    <property type="entry name" value="C_TYPE_LECTIN_2"/>
    <property type="match status" value="1"/>
</dbReference>
<dbReference type="GO" id="GO:0008083">
    <property type="term" value="F:growth factor activity"/>
    <property type="evidence" value="ECO:0007669"/>
    <property type="project" value="TreeGrafter"/>
</dbReference>
<organism evidence="8">
    <name type="scientific">Graphocephala atropunctata</name>
    <dbReference type="NCBI Taxonomy" id="36148"/>
    <lineage>
        <taxon>Eukaryota</taxon>
        <taxon>Metazoa</taxon>
        <taxon>Ecdysozoa</taxon>
        <taxon>Arthropoda</taxon>
        <taxon>Hexapoda</taxon>
        <taxon>Insecta</taxon>
        <taxon>Pterygota</taxon>
        <taxon>Neoptera</taxon>
        <taxon>Paraneoptera</taxon>
        <taxon>Hemiptera</taxon>
        <taxon>Auchenorrhyncha</taxon>
        <taxon>Membracoidea</taxon>
        <taxon>Cicadellidae</taxon>
        <taxon>Cicadellinae</taxon>
        <taxon>Cicadellini</taxon>
        <taxon>Graphocephala</taxon>
    </lineage>
</organism>
<dbReference type="SMART" id="SM00034">
    <property type="entry name" value="CLECT"/>
    <property type="match status" value="1"/>
</dbReference>